<dbReference type="EMBL" id="SOSA01000463">
    <property type="protein sequence ID" value="THC90940.1"/>
    <property type="molecule type" value="Genomic_DNA"/>
</dbReference>
<protein>
    <submittedName>
        <fullName evidence="1">Uncharacterized protein</fullName>
    </submittedName>
</protein>
<proteinExistence type="predicted"/>
<evidence type="ECO:0000313" key="2">
    <source>
        <dbReference type="Proteomes" id="UP000308092"/>
    </source>
</evidence>
<comment type="caution">
    <text evidence="1">The sequence shown here is derived from an EMBL/GenBank/DDBJ whole genome shotgun (WGS) entry which is preliminary data.</text>
</comment>
<organism evidence="1 2">
    <name type="scientific">Aspergillus tanneri</name>
    <dbReference type="NCBI Taxonomy" id="1220188"/>
    <lineage>
        <taxon>Eukaryota</taxon>
        <taxon>Fungi</taxon>
        <taxon>Dikarya</taxon>
        <taxon>Ascomycota</taxon>
        <taxon>Pezizomycotina</taxon>
        <taxon>Eurotiomycetes</taxon>
        <taxon>Eurotiomycetidae</taxon>
        <taxon>Eurotiales</taxon>
        <taxon>Aspergillaceae</taxon>
        <taxon>Aspergillus</taxon>
        <taxon>Aspergillus subgen. Circumdati</taxon>
    </lineage>
</organism>
<dbReference type="Proteomes" id="UP000308092">
    <property type="component" value="Unassembled WGS sequence"/>
</dbReference>
<reference evidence="1 2" key="1">
    <citation type="submission" date="2019-03" db="EMBL/GenBank/DDBJ databases">
        <title>The genome sequence of a newly discovered highly antifungal drug resistant Aspergillus species, Aspergillus tanneri NIH 1004.</title>
        <authorList>
            <person name="Mounaud S."/>
            <person name="Singh I."/>
            <person name="Joardar V."/>
            <person name="Pakala S."/>
            <person name="Pakala S."/>
            <person name="Venepally P."/>
            <person name="Hoover J."/>
            <person name="Nierman W."/>
            <person name="Chung J."/>
            <person name="Losada L."/>
        </authorList>
    </citation>
    <scope>NUCLEOTIDE SEQUENCE [LARGE SCALE GENOMIC DNA]</scope>
    <source>
        <strain evidence="1 2">NIH1004</strain>
    </source>
</reference>
<dbReference type="AlphaFoldDB" id="A0A4S3J7P3"/>
<dbReference type="VEuPathDB" id="FungiDB:EYZ11_009590"/>
<name>A0A4S3J7P3_9EURO</name>
<gene>
    <name evidence="1" type="ORF">EYZ11_009590</name>
</gene>
<sequence length="29" mass="3353">MPFHTLLKACPDSRTLHYKAARISFGYNN</sequence>
<keyword evidence="2" id="KW-1185">Reference proteome</keyword>
<accession>A0A4S3J7P3</accession>
<evidence type="ECO:0000313" key="1">
    <source>
        <dbReference type="EMBL" id="THC90940.1"/>
    </source>
</evidence>